<name>A0A2H3JB67_WOLCO</name>
<accession>A0A2H3JB67</accession>
<evidence type="ECO:0000313" key="3">
    <source>
        <dbReference type="Proteomes" id="UP000218811"/>
    </source>
</evidence>
<evidence type="ECO:0000313" key="2">
    <source>
        <dbReference type="EMBL" id="PCH35989.1"/>
    </source>
</evidence>
<organism evidence="2 3">
    <name type="scientific">Wolfiporia cocos (strain MD-104)</name>
    <name type="common">Brown rot fungus</name>
    <dbReference type="NCBI Taxonomy" id="742152"/>
    <lineage>
        <taxon>Eukaryota</taxon>
        <taxon>Fungi</taxon>
        <taxon>Dikarya</taxon>
        <taxon>Basidiomycota</taxon>
        <taxon>Agaricomycotina</taxon>
        <taxon>Agaricomycetes</taxon>
        <taxon>Polyporales</taxon>
        <taxon>Phaeolaceae</taxon>
        <taxon>Wolfiporia</taxon>
    </lineage>
</organism>
<gene>
    <name evidence="2" type="ORF">WOLCODRAFT_156711</name>
</gene>
<feature type="region of interest" description="Disordered" evidence="1">
    <location>
        <begin position="380"/>
        <end position="401"/>
    </location>
</feature>
<proteinExistence type="predicted"/>
<dbReference type="AlphaFoldDB" id="A0A2H3JB67"/>
<sequence>MSTSAEHRREKPAQAVARATILTATKAHSPVPVQAPISAPISGRHYDTDQPCARARALFASGPTQRKKYHRTQARPRSSVGAETHARDRACAWLRTHNVAHRPMGHLQAVIERRDRRSGFARPQLRVGLDVPSSPGAAIAPEFDVERPAASPVGLAVTSAAAVALGAPRQPPGRARSAPGLPRALALFRSRPLARKAVPVRHRVSDVSLATRVHPGAANIARLRRLALDFGEPALRARTQWERALRASAQVDHQACVTRLRSIAPAARRIQRETREIPYMQQRREARGACSVPAGWCCGARRGCGPCAGGCTVEQPSASNVPPHSKRWSATKRGRIKASFRPRLWSVDEKPQAVRPDSRTRAAREQEEWRALGGMILPASGRRGRTRAGVPHPRPASNKSISRHCRPLVNECFRRRIPGMDNLLVPSTHRCILDAHNMHIAVIALVQFVHYAAGYPALRTAT</sequence>
<feature type="compositionally biased region" description="Basic residues" evidence="1">
    <location>
        <begin position="65"/>
        <end position="74"/>
    </location>
</feature>
<evidence type="ECO:0000256" key="1">
    <source>
        <dbReference type="SAM" id="MobiDB-lite"/>
    </source>
</evidence>
<dbReference type="Proteomes" id="UP000218811">
    <property type="component" value="Unassembled WGS sequence"/>
</dbReference>
<reference evidence="2 3" key="1">
    <citation type="journal article" date="2012" name="Science">
        <title>The Paleozoic origin of enzymatic lignin decomposition reconstructed from 31 fungal genomes.</title>
        <authorList>
            <person name="Floudas D."/>
            <person name="Binder M."/>
            <person name="Riley R."/>
            <person name="Barry K."/>
            <person name="Blanchette R.A."/>
            <person name="Henrissat B."/>
            <person name="Martinez A.T."/>
            <person name="Otillar R."/>
            <person name="Spatafora J.W."/>
            <person name="Yadav J.S."/>
            <person name="Aerts A."/>
            <person name="Benoit I."/>
            <person name="Boyd A."/>
            <person name="Carlson A."/>
            <person name="Copeland A."/>
            <person name="Coutinho P.M."/>
            <person name="de Vries R.P."/>
            <person name="Ferreira P."/>
            <person name="Findley K."/>
            <person name="Foster B."/>
            <person name="Gaskell J."/>
            <person name="Glotzer D."/>
            <person name="Gorecki P."/>
            <person name="Heitman J."/>
            <person name="Hesse C."/>
            <person name="Hori C."/>
            <person name="Igarashi K."/>
            <person name="Jurgens J.A."/>
            <person name="Kallen N."/>
            <person name="Kersten P."/>
            <person name="Kohler A."/>
            <person name="Kuees U."/>
            <person name="Kumar T.K.A."/>
            <person name="Kuo A."/>
            <person name="LaButti K."/>
            <person name="Larrondo L.F."/>
            <person name="Lindquist E."/>
            <person name="Ling A."/>
            <person name="Lombard V."/>
            <person name="Lucas S."/>
            <person name="Lundell T."/>
            <person name="Martin R."/>
            <person name="McLaughlin D.J."/>
            <person name="Morgenstern I."/>
            <person name="Morin E."/>
            <person name="Murat C."/>
            <person name="Nagy L.G."/>
            <person name="Nolan M."/>
            <person name="Ohm R.A."/>
            <person name="Patyshakuliyeva A."/>
            <person name="Rokas A."/>
            <person name="Ruiz-Duenas F.J."/>
            <person name="Sabat G."/>
            <person name="Salamov A."/>
            <person name="Samejima M."/>
            <person name="Schmutz J."/>
            <person name="Slot J.C."/>
            <person name="St John F."/>
            <person name="Stenlid J."/>
            <person name="Sun H."/>
            <person name="Sun S."/>
            <person name="Syed K."/>
            <person name="Tsang A."/>
            <person name="Wiebenga A."/>
            <person name="Young D."/>
            <person name="Pisabarro A."/>
            <person name="Eastwood D.C."/>
            <person name="Martin F."/>
            <person name="Cullen D."/>
            <person name="Grigoriev I.V."/>
            <person name="Hibbett D.S."/>
        </authorList>
    </citation>
    <scope>NUCLEOTIDE SEQUENCE [LARGE SCALE GENOMIC DNA]</scope>
    <source>
        <strain evidence="2 3">MD-104</strain>
    </source>
</reference>
<dbReference type="EMBL" id="KB467865">
    <property type="protein sequence ID" value="PCH35989.1"/>
    <property type="molecule type" value="Genomic_DNA"/>
</dbReference>
<protein>
    <submittedName>
        <fullName evidence="2">Uncharacterized protein</fullName>
    </submittedName>
</protein>
<feature type="region of interest" description="Disordered" evidence="1">
    <location>
        <begin position="63"/>
        <end position="83"/>
    </location>
</feature>
<keyword evidence="3" id="KW-1185">Reference proteome</keyword>